<dbReference type="AlphaFoldDB" id="A0A1G4NS44"/>
<reference evidence="1" key="1">
    <citation type="submission" date="2016-10" db="EMBL/GenBank/DDBJ databases">
        <title>Chloroplast genomes as a tool to resolve red algal phylogenies: a case study in the Nemaliales.</title>
        <authorList>
            <person name="Costa J.F."/>
            <person name="Lin S.M."/>
            <person name="Macaya E.C."/>
            <person name="Fernandez-Garcia C."/>
            <person name="Verbruggen H."/>
        </authorList>
    </citation>
    <scope>NUCLEOTIDE SEQUENCE</scope>
    <source>
        <strain evidence="1">J.0258</strain>
    </source>
</reference>
<dbReference type="InterPro" id="IPR012674">
    <property type="entry name" value="Calycin"/>
</dbReference>
<sequence length="149" mass="17234">MTELLINDFLNINFGKWMTLRTTQCNNNQYMFVDKNKIHLMNSVHEEQYKNVEDIYIKQFMESESIDATKVLYTSNNSSELLVSDSQQLSNIFSFSNKINHISVTFKLNSLVVTETAWLISPTVRLQVTSIYKKNKCLSVSFCSAIKIV</sequence>
<dbReference type="GeneID" id="30000210"/>
<geneLocation type="chloroplast" evidence="1"/>
<keyword evidence="1" id="KW-0150">Chloroplast</keyword>
<name>A0A1G4NS44_9FLOR</name>
<dbReference type="RefSeq" id="YP_009313075.1">
    <property type="nucleotide sequence ID" value="NC_031655.1"/>
</dbReference>
<accession>A0A1G4NS44</accession>
<evidence type="ECO:0008006" key="2">
    <source>
        <dbReference type="Google" id="ProtNLM"/>
    </source>
</evidence>
<keyword evidence="1" id="KW-0934">Plastid</keyword>
<dbReference type="EMBL" id="LT622863">
    <property type="protein sequence ID" value="SCW21329.1"/>
    <property type="molecule type" value="Genomic_DNA"/>
</dbReference>
<organism evidence="1">
    <name type="scientific">Dermonema virens</name>
    <dbReference type="NCBI Taxonomy" id="1077399"/>
    <lineage>
        <taxon>Eukaryota</taxon>
        <taxon>Rhodophyta</taxon>
        <taxon>Florideophyceae</taxon>
        <taxon>Nemaliophycidae</taxon>
        <taxon>Nemaliales</taxon>
        <taxon>Liagoraceae</taxon>
        <taxon>Dermonema</taxon>
    </lineage>
</organism>
<gene>
    <name evidence="1" type="primary">ycf58</name>
    <name evidence="1" type="ORF">BQ776_103</name>
</gene>
<dbReference type="Gene3D" id="2.40.128.20">
    <property type="match status" value="1"/>
</dbReference>
<protein>
    <recommendedName>
        <fullName evidence="2">Chromophore lyase cpcS/cpeS</fullName>
    </recommendedName>
</protein>
<evidence type="ECO:0000313" key="1">
    <source>
        <dbReference type="EMBL" id="SCW21329.1"/>
    </source>
</evidence>
<reference evidence="1" key="2">
    <citation type="submission" date="2016-10" db="EMBL/GenBank/DDBJ databases">
        <authorList>
            <person name="de Groot N.N."/>
        </authorList>
    </citation>
    <scope>NUCLEOTIDE SEQUENCE</scope>
    <source>
        <strain evidence="1">J.0258</strain>
    </source>
</reference>
<proteinExistence type="predicted"/>